<proteinExistence type="predicted"/>
<dbReference type="EMBL" id="RWGY01000013">
    <property type="protein sequence ID" value="TVU25030.1"/>
    <property type="molecule type" value="Genomic_DNA"/>
</dbReference>
<dbReference type="PANTHER" id="PTHR34709:SF68">
    <property type="entry name" value="OS07G0550432 PROTEIN"/>
    <property type="match status" value="1"/>
</dbReference>
<dbReference type="Proteomes" id="UP000324897">
    <property type="component" value="Chromosome 2"/>
</dbReference>
<comment type="caution">
    <text evidence="2">The sequence shown here is derived from an EMBL/GenBank/DDBJ whole genome shotgun (WGS) entry which is preliminary data.</text>
</comment>
<dbReference type="InterPro" id="IPR055312">
    <property type="entry name" value="FBL15-like"/>
</dbReference>
<protein>
    <recommendedName>
        <fullName evidence="1">F-box/LRR-repeat protein 15/At3g58940/PEG3-like LRR domain-containing protein</fullName>
    </recommendedName>
</protein>
<organism evidence="2 3">
    <name type="scientific">Eragrostis curvula</name>
    <name type="common">weeping love grass</name>
    <dbReference type="NCBI Taxonomy" id="38414"/>
    <lineage>
        <taxon>Eukaryota</taxon>
        <taxon>Viridiplantae</taxon>
        <taxon>Streptophyta</taxon>
        <taxon>Embryophyta</taxon>
        <taxon>Tracheophyta</taxon>
        <taxon>Spermatophyta</taxon>
        <taxon>Magnoliopsida</taxon>
        <taxon>Liliopsida</taxon>
        <taxon>Poales</taxon>
        <taxon>Poaceae</taxon>
        <taxon>PACMAD clade</taxon>
        <taxon>Chloridoideae</taxon>
        <taxon>Eragrostideae</taxon>
        <taxon>Eragrostidinae</taxon>
        <taxon>Eragrostis</taxon>
    </lineage>
</organism>
<reference evidence="2 3" key="1">
    <citation type="journal article" date="2019" name="Sci. Rep.">
        <title>A high-quality genome of Eragrostis curvula grass provides insights into Poaceae evolution and supports new strategies to enhance forage quality.</title>
        <authorList>
            <person name="Carballo J."/>
            <person name="Santos B.A.C.M."/>
            <person name="Zappacosta D."/>
            <person name="Garbus I."/>
            <person name="Selva J.P."/>
            <person name="Gallo C.A."/>
            <person name="Diaz A."/>
            <person name="Albertini E."/>
            <person name="Caccamo M."/>
            <person name="Echenique V."/>
        </authorList>
    </citation>
    <scope>NUCLEOTIDE SEQUENCE [LARGE SCALE GENOMIC DNA]</scope>
    <source>
        <strain evidence="3">cv. Victoria</strain>
        <tissue evidence="2">Leaf</tissue>
    </source>
</reference>
<accession>A0A5J9UPE9</accession>
<dbReference type="SUPFAM" id="SSF81383">
    <property type="entry name" value="F-box domain"/>
    <property type="match status" value="1"/>
</dbReference>
<gene>
    <name evidence="2" type="ORF">EJB05_27506</name>
</gene>
<sequence>MGGGEDRISALPEELLHCILVRLGSARAAARTSVLSRRWRPVWTSLPEILLDGDEAPRPAPSFLDAVDAALGVYSAPTLERLRISVPDTGGLRVPPHRLEQWLRFASLRVVDTLIIVVPARIPSFLNPELDGEEAAELELPSCGAAKTIALSLGGPWRIRLAGVFSALTRLDVHMARMEGSELTALVCTRCPQLRVLILCITLVAVSDVFICSDLLNTLHLLVGNTRRLEIVAPKLEVLTVAMATEVHVCAPKLAEIALIWWPGETYDPHRHHFTNVGQRLRLLDIRQESTAVSLTHHFVEVTDLRLLISIANGIGGYERFLNETNKLPKSETLRIILLWNHHGLVPSMMHLLRRCSSTRKLSVQLSNTCDPSLRFSCPSSCPCRLAYSHEIDDIALNSLEVVEISSWASSPEELEFVEQLSRCKAAVLKRLVIKDTNSPATLTKTICEMIRSICRPDLEIEFLISVPDTGGLFVPPHRLVRWLQFASQRAVGALILHVPARILSFDGEGETELEIPPCGAAKTIVLKLGGPLRIRLAGVFSALTRLEISMARMEGSELTALVRTQCPLLKELLLCIGLIARSDVSICSNSLHTLQLFIKKVRRLEIVAPKLDELWMSLATEVHVSAPKLAVIVLYWRRGKTYDPRRHQFANVGRRLRVLDISQ</sequence>
<dbReference type="AlphaFoldDB" id="A0A5J9UPE9"/>
<evidence type="ECO:0000313" key="2">
    <source>
        <dbReference type="EMBL" id="TVU25030.1"/>
    </source>
</evidence>
<keyword evidence="3" id="KW-1185">Reference proteome</keyword>
<dbReference type="Gramene" id="TVU25030">
    <property type="protein sequence ID" value="TVU25030"/>
    <property type="gene ID" value="EJB05_27506"/>
</dbReference>
<dbReference type="Pfam" id="PF24758">
    <property type="entry name" value="LRR_At5g56370"/>
    <property type="match status" value="1"/>
</dbReference>
<evidence type="ECO:0000259" key="1">
    <source>
        <dbReference type="Pfam" id="PF24758"/>
    </source>
</evidence>
<dbReference type="InterPro" id="IPR036047">
    <property type="entry name" value="F-box-like_dom_sf"/>
</dbReference>
<evidence type="ECO:0000313" key="3">
    <source>
        <dbReference type="Proteomes" id="UP000324897"/>
    </source>
</evidence>
<name>A0A5J9UPE9_9POAL</name>
<feature type="non-terminal residue" evidence="2">
    <location>
        <position position="1"/>
    </location>
</feature>
<dbReference type="PANTHER" id="PTHR34709">
    <property type="entry name" value="OS10G0396666 PROTEIN"/>
    <property type="match status" value="1"/>
</dbReference>
<feature type="domain" description="F-box/LRR-repeat protein 15/At3g58940/PEG3-like LRR" evidence="1">
    <location>
        <begin position="535"/>
        <end position="633"/>
    </location>
</feature>
<dbReference type="InterPro" id="IPR055411">
    <property type="entry name" value="LRR_FXL15/At3g58940/PEG3-like"/>
</dbReference>